<comment type="caution">
    <text evidence="2">The sequence shown here is derived from an EMBL/GenBank/DDBJ whole genome shotgun (WGS) entry which is preliminary data.</text>
</comment>
<keyword evidence="3" id="KW-1185">Reference proteome</keyword>
<feature type="transmembrane region" description="Helical" evidence="1">
    <location>
        <begin position="20"/>
        <end position="41"/>
    </location>
</feature>
<evidence type="ECO:0000256" key="1">
    <source>
        <dbReference type="SAM" id="Phobius"/>
    </source>
</evidence>
<dbReference type="AlphaFoldDB" id="A0A427YKZ5"/>
<proteinExistence type="predicted"/>
<feature type="transmembrane region" description="Helical" evidence="1">
    <location>
        <begin position="153"/>
        <end position="173"/>
    </location>
</feature>
<accession>A0A427YKZ5</accession>
<evidence type="ECO:0000313" key="2">
    <source>
        <dbReference type="EMBL" id="RSH91782.1"/>
    </source>
</evidence>
<keyword evidence="1" id="KW-1133">Transmembrane helix</keyword>
<dbReference type="Proteomes" id="UP000279259">
    <property type="component" value="Unassembled WGS sequence"/>
</dbReference>
<name>A0A427YKZ5_9TREE</name>
<evidence type="ECO:0000313" key="3">
    <source>
        <dbReference type="Proteomes" id="UP000279259"/>
    </source>
</evidence>
<dbReference type="EMBL" id="RSCD01000007">
    <property type="protein sequence ID" value="RSH91782.1"/>
    <property type="molecule type" value="Genomic_DNA"/>
</dbReference>
<organism evidence="2 3">
    <name type="scientific">Saitozyma podzolica</name>
    <dbReference type="NCBI Taxonomy" id="1890683"/>
    <lineage>
        <taxon>Eukaryota</taxon>
        <taxon>Fungi</taxon>
        <taxon>Dikarya</taxon>
        <taxon>Basidiomycota</taxon>
        <taxon>Agaricomycotina</taxon>
        <taxon>Tremellomycetes</taxon>
        <taxon>Tremellales</taxon>
        <taxon>Trimorphomycetaceae</taxon>
        <taxon>Saitozyma</taxon>
    </lineage>
</organism>
<feature type="transmembrane region" description="Helical" evidence="1">
    <location>
        <begin position="111"/>
        <end position="133"/>
    </location>
</feature>
<gene>
    <name evidence="2" type="ORF">EHS25_009152</name>
</gene>
<dbReference type="OrthoDB" id="2591968at2759"/>
<sequence length="279" mass="29606">MAVNPPAVHRRSDINQATYLFLPTFASFMLFLLATLSSPIITGLSIATLHSTEGSLSVGEWGWCASGVANVTSKCTTHGGYSTTSQIFTELPTGLQDLTDFSSAIPSSYHIASAVFHSLACFLIWGTACYSLVAAGNWHNQRSSAHGDTRSAFALTFWSAVFMLIPTPLLSRWCTSTFPAGPCPQTPTHLPTGPALGDMMVAQILANRLQMGGDFHDATPPPMSAGLSPPDEHPPLWESLNLSSPMPKDEKNVLGVTQAVSHSGQAGQLGHPIQPGFAV</sequence>
<protein>
    <submittedName>
        <fullName evidence="2">Uncharacterized protein</fullName>
    </submittedName>
</protein>
<keyword evidence="1" id="KW-0812">Transmembrane</keyword>
<keyword evidence="1" id="KW-0472">Membrane</keyword>
<reference evidence="2 3" key="1">
    <citation type="submission" date="2018-11" db="EMBL/GenBank/DDBJ databases">
        <title>Genome sequence of Saitozyma podzolica DSM 27192.</title>
        <authorList>
            <person name="Aliyu H."/>
            <person name="Gorte O."/>
            <person name="Ochsenreither K."/>
        </authorList>
    </citation>
    <scope>NUCLEOTIDE SEQUENCE [LARGE SCALE GENOMIC DNA]</scope>
    <source>
        <strain evidence="2 3">DSM 27192</strain>
    </source>
</reference>